<evidence type="ECO:0000259" key="2">
    <source>
        <dbReference type="Pfam" id="PF03372"/>
    </source>
</evidence>
<dbReference type="InterPro" id="IPR044730">
    <property type="entry name" value="RNase_H-like_dom_plant"/>
</dbReference>
<evidence type="ECO:0000259" key="5">
    <source>
        <dbReference type="Pfam" id="PF14392"/>
    </source>
</evidence>
<gene>
    <name evidence="6" type="ORF">Bca52824_014159</name>
</gene>
<dbReference type="Pfam" id="PF14111">
    <property type="entry name" value="DUF4283"/>
    <property type="match status" value="1"/>
</dbReference>
<feature type="region of interest" description="Disordered" evidence="1">
    <location>
        <begin position="455"/>
        <end position="506"/>
    </location>
</feature>
<feature type="compositionally biased region" description="Basic and acidic residues" evidence="1">
    <location>
        <begin position="359"/>
        <end position="368"/>
    </location>
</feature>
<dbReference type="Gene3D" id="3.30.420.10">
    <property type="entry name" value="Ribonuclease H-like superfamily/Ribonuclease H"/>
    <property type="match status" value="1"/>
</dbReference>
<evidence type="ECO:0000256" key="1">
    <source>
        <dbReference type="SAM" id="MobiDB-lite"/>
    </source>
</evidence>
<comment type="caution">
    <text evidence="6">The sequence shown here is derived from an EMBL/GenBank/DDBJ whole genome shotgun (WGS) entry which is preliminary data.</text>
</comment>
<feature type="domain" description="Zinc knuckle CX2CX4HX4C" evidence="5">
    <location>
        <begin position="171"/>
        <end position="214"/>
    </location>
</feature>
<feature type="compositionally biased region" description="Polar residues" evidence="1">
    <location>
        <begin position="404"/>
        <end position="428"/>
    </location>
</feature>
<dbReference type="EMBL" id="JAAMPC010000003">
    <property type="protein sequence ID" value="KAG2320946.1"/>
    <property type="molecule type" value="Genomic_DNA"/>
</dbReference>
<dbReference type="InterPro" id="IPR002156">
    <property type="entry name" value="RNaseH_domain"/>
</dbReference>
<dbReference type="PANTHER" id="PTHR31286">
    <property type="entry name" value="GLYCINE-RICH CELL WALL STRUCTURAL PROTEIN 1.8-LIKE"/>
    <property type="match status" value="1"/>
</dbReference>
<dbReference type="Gene3D" id="3.60.10.10">
    <property type="entry name" value="Endonuclease/exonuclease/phosphatase"/>
    <property type="match status" value="1"/>
</dbReference>
<feature type="compositionally biased region" description="Basic and acidic residues" evidence="1">
    <location>
        <begin position="326"/>
        <end position="346"/>
    </location>
</feature>
<feature type="compositionally biased region" description="Polar residues" evidence="1">
    <location>
        <begin position="369"/>
        <end position="383"/>
    </location>
</feature>
<dbReference type="Pfam" id="PF13456">
    <property type="entry name" value="RVT_3"/>
    <property type="match status" value="1"/>
</dbReference>
<dbReference type="CDD" id="cd06222">
    <property type="entry name" value="RNase_H_like"/>
    <property type="match status" value="1"/>
</dbReference>
<feature type="compositionally biased region" description="Basic and acidic residues" evidence="1">
    <location>
        <begin position="240"/>
        <end position="250"/>
    </location>
</feature>
<dbReference type="OrthoDB" id="682893at2759"/>
<proteinExistence type="predicted"/>
<dbReference type="SUPFAM" id="SSF56219">
    <property type="entry name" value="DNase I-like"/>
    <property type="match status" value="1"/>
</dbReference>
<organism evidence="6 7">
    <name type="scientific">Brassica carinata</name>
    <name type="common">Ethiopian mustard</name>
    <name type="synonym">Abyssinian cabbage</name>
    <dbReference type="NCBI Taxonomy" id="52824"/>
    <lineage>
        <taxon>Eukaryota</taxon>
        <taxon>Viridiplantae</taxon>
        <taxon>Streptophyta</taxon>
        <taxon>Embryophyta</taxon>
        <taxon>Tracheophyta</taxon>
        <taxon>Spermatophyta</taxon>
        <taxon>Magnoliopsida</taxon>
        <taxon>eudicotyledons</taxon>
        <taxon>Gunneridae</taxon>
        <taxon>Pentapetalae</taxon>
        <taxon>rosids</taxon>
        <taxon>malvids</taxon>
        <taxon>Brassicales</taxon>
        <taxon>Brassicaceae</taxon>
        <taxon>Brassiceae</taxon>
        <taxon>Brassica</taxon>
    </lineage>
</organism>
<feature type="region of interest" description="Disordered" evidence="1">
    <location>
        <begin position="240"/>
        <end position="429"/>
    </location>
</feature>
<feature type="compositionally biased region" description="Polar residues" evidence="1">
    <location>
        <begin position="486"/>
        <end position="504"/>
    </location>
</feature>
<dbReference type="InterPro" id="IPR025558">
    <property type="entry name" value="DUF4283"/>
</dbReference>
<feature type="domain" description="RNase H type-1" evidence="3">
    <location>
        <begin position="996"/>
        <end position="1108"/>
    </location>
</feature>
<protein>
    <recommendedName>
        <fullName evidence="8">RNase H type-1 domain-containing protein</fullName>
    </recommendedName>
</protein>
<evidence type="ECO:0000313" key="6">
    <source>
        <dbReference type="EMBL" id="KAG2320946.1"/>
    </source>
</evidence>
<dbReference type="GO" id="GO:0004523">
    <property type="term" value="F:RNA-DNA hybrid ribonuclease activity"/>
    <property type="evidence" value="ECO:0007669"/>
    <property type="project" value="InterPro"/>
</dbReference>
<evidence type="ECO:0000259" key="4">
    <source>
        <dbReference type="Pfam" id="PF14111"/>
    </source>
</evidence>
<evidence type="ECO:0008006" key="8">
    <source>
        <dbReference type="Google" id="ProtNLM"/>
    </source>
</evidence>
<dbReference type="InterPro" id="IPR025836">
    <property type="entry name" value="Zn_knuckle_CX2CX4HX4C"/>
</dbReference>
<dbReference type="Pfam" id="PF14392">
    <property type="entry name" value="zf-CCHC_4"/>
    <property type="match status" value="1"/>
</dbReference>
<feature type="domain" description="DUF4283" evidence="4">
    <location>
        <begin position="35"/>
        <end position="114"/>
    </location>
</feature>
<reference evidence="6 7" key="1">
    <citation type="submission" date="2020-02" db="EMBL/GenBank/DDBJ databases">
        <authorList>
            <person name="Ma Q."/>
            <person name="Huang Y."/>
            <person name="Song X."/>
            <person name="Pei D."/>
        </authorList>
    </citation>
    <scope>NUCLEOTIDE SEQUENCE [LARGE SCALE GENOMIC DNA]</scope>
    <source>
        <strain evidence="6">Sxm20200214</strain>
        <tissue evidence="6">Leaf</tissue>
    </source>
</reference>
<dbReference type="InterPro" id="IPR040256">
    <property type="entry name" value="At4g02000-like"/>
</dbReference>
<dbReference type="InterPro" id="IPR005135">
    <property type="entry name" value="Endo/exonuclease/phosphatase"/>
</dbReference>
<dbReference type="PANTHER" id="PTHR31286:SF163">
    <property type="entry name" value="ZINC KNUCKLE CX2CX4HX4C DOMAIN-CONTAINING PROTEIN"/>
    <property type="match status" value="1"/>
</dbReference>
<accession>A0A8X7VZV4</accession>
<feature type="region of interest" description="Disordered" evidence="1">
    <location>
        <begin position="535"/>
        <end position="622"/>
    </location>
</feature>
<evidence type="ECO:0000313" key="7">
    <source>
        <dbReference type="Proteomes" id="UP000886595"/>
    </source>
</evidence>
<dbReference type="Pfam" id="PF03372">
    <property type="entry name" value="Exo_endo_phos"/>
    <property type="match status" value="1"/>
</dbReference>
<dbReference type="Proteomes" id="UP000886595">
    <property type="component" value="Unassembled WGS sequence"/>
</dbReference>
<feature type="compositionally biased region" description="Basic and acidic residues" evidence="1">
    <location>
        <begin position="282"/>
        <end position="307"/>
    </location>
</feature>
<feature type="compositionally biased region" description="Polar residues" evidence="1">
    <location>
        <begin position="455"/>
        <end position="471"/>
    </location>
</feature>
<feature type="compositionally biased region" description="Basic and acidic residues" evidence="1">
    <location>
        <begin position="386"/>
        <end position="400"/>
    </location>
</feature>
<feature type="domain" description="Endonuclease/exonuclease/phosphatase" evidence="2">
    <location>
        <begin position="620"/>
        <end position="826"/>
    </location>
</feature>
<name>A0A8X7VZV4_BRACI</name>
<sequence>MAHRLSRTEKGKWKDENPIRKPLVKIPQTNIEDLIERNRLTLIGRVTNPSIQRTRALVDFFLQQWNVVGRITGRDLGPSLFQFQFETEHDLQTILNKSPFHFKRWMMILQRWEPIVSDSFPSRITFWINVHGIPLHYWNDATIDAIGAAPGPIESRVADKAKLRVQVNGLEPLIMHMDIQLPSREVVEIELEYEKLEKHCFYCKALSHEDEDCPLRPHHQHPGDRKNLGISQHNTLAKIQEDKRRQEARKQSRLQQPRGRDGAKWPNYKGSDSRANLSLSQHDSRRQDSHQSSEFEENRRRYDDRIFSRRSSPAEQRPSTRHRSSQSRDSRDPIERRSTSLQAHRDHQGHKCPSGLSPAKDDFPRSDHQGYSSARDSLIASQRSHPHTDRENRVPAKERISSPILATSSASHQSPASNKSPASIPTSNLRRETLASRLSGLQSSDDRVPAKERLSVQTQRILNEPAQSNSGSRHRQEEITSPLEATRQSPALNALTRPSSSNVFDSDRLGICERSPIRTLIEDRIHVSLRLGPLLSDTTETDSGEEYQPFQSRGLSDKAAGKRTLSTSVAKKRSTKSPAKEGAPKRRRTTKTTNSPRRKLLMDAITAGGKATSNTKKRQPPARIREFRKRISPAILFLMETKNQDDAIFPLFQNSDLSNHFTVPPIGLAGGLSLSWRDDIQVEILYSSANIIDTRIFALGSSSFVSFIYGAPNPADRPNFWNKLTELGADREDAWLLTGDFNDLLDNSEKVGGPARWEGSFLSFRNFVSQMGLWDLQHSGNHLSWRGTRYNHFIQSRLDRAMANCSWFERFPAGRSEYLRFEGSDHRPIVVHFDVTTKKKKGLFRFDRRLKDKPEIRQIVPDRWKLDQHASVFEKICNVRHNIILWVREKNLNSNLAIQELQIKLEAALSCISPDTEAIGKLTTDLEKAYEEEELYWRQRSRIQWLSCGDRNTSFFHATTRSRRAVNKFSVIETPEGIAVYKEDEIVRYAVWDPITGNCGLGWQLRDANNLIAENSSSHRRSVPSALVAEALAVKATLFAAASSHVRSLTMYSDSKKLVALLKNQGQDVALQGVLHDIRLLARSLDSISFHFIPCLSNIDADTLAKTALFYLPASTTIVV</sequence>
<dbReference type="AlphaFoldDB" id="A0A8X7VZV4"/>
<dbReference type="InterPro" id="IPR036691">
    <property type="entry name" value="Endo/exonu/phosph_ase_sf"/>
</dbReference>
<keyword evidence="7" id="KW-1185">Reference proteome</keyword>
<dbReference type="GO" id="GO:0003676">
    <property type="term" value="F:nucleic acid binding"/>
    <property type="evidence" value="ECO:0007669"/>
    <property type="project" value="InterPro"/>
</dbReference>
<evidence type="ECO:0000259" key="3">
    <source>
        <dbReference type="Pfam" id="PF13456"/>
    </source>
</evidence>
<dbReference type="InterPro" id="IPR036397">
    <property type="entry name" value="RNaseH_sf"/>
</dbReference>